<dbReference type="EMBL" id="JXTC01000062">
    <property type="protein sequence ID" value="PON92860.1"/>
    <property type="molecule type" value="Genomic_DNA"/>
</dbReference>
<sequence length="107" mass="11788">MSISSFNFNTNVANEQTPKLFIQSLNGAEGVCPWELSNVVFDCTNLLALVPVWSASFTPRLSNCLAHNIAQWACFSSSFGSLDFTSVPEALLIGYELLVPYFPHLRA</sequence>
<comment type="caution">
    <text evidence="1">The sequence shown here is derived from an EMBL/GenBank/DDBJ whole genome shotgun (WGS) entry which is preliminary data.</text>
</comment>
<proteinExistence type="predicted"/>
<reference evidence="2" key="1">
    <citation type="submission" date="2016-06" db="EMBL/GenBank/DDBJ databases">
        <title>Parallel loss of symbiosis genes in relatives of nitrogen-fixing non-legume Parasponia.</title>
        <authorList>
            <person name="Van Velzen R."/>
            <person name="Holmer R."/>
            <person name="Bu F."/>
            <person name="Rutten L."/>
            <person name="Van Zeijl A."/>
            <person name="Liu W."/>
            <person name="Santuari L."/>
            <person name="Cao Q."/>
            <person name="Sharma T."/>
            <person name="Shen D."/>
            <person name="Roswanjaya Y."/>
            <person name="Wardhani T."/>
            <person name="Kalhor M.S."/>
            <person name="Jansen J."/>
            <person name="Van den Hoogen J."/>
            <person name="Gungor B."/>
            <person name="Hartog M."/>
            <person name="Hontelez J."/>
            <person name="Verver J."/>
            <person name="Yang W.-C."/>
            <person name="Schijlen E."/>
            <person name="Repin R."/>
            <person name="Schilthuizen M."/>
            <person name="Schranz E."/>
            <person name="Heidstra R."/>
            <person name="Miyata K."/>
            <person name="Fedorova E."/>
            <person name="Kohlen W."/>
            <person name="Bisseling T."/>
            <person name="Smit S."/>
            <person name="Geurts R."/>
        </authorList>
    </citation>
    <scope>NUCLEOTIDE SEQUENCE [LARGE SCALE GENOMIC DNA]</scope>
    <source>
        <strain evidence="2">cv. RG33-2</strain>
    </source>
</reference>
<keyword evidence="2" id="KW-1185">Reference proteome</keyword>
<protein>
    <recommendedName>
        <fullName evidence="3">RNase H type-1 domain-containing protein</fullName>
    </recommendedName>
</protein>
<evidence type="ECO:0000313" key="2">
    <source>
        <dbReference type="Proteomes" id="UP000237000"/>
    </source>
</evidence>
<evidence type="ECO:0000313" key="1">
    <source>
        <dbReference type="EMBL" id="PON92860.1"/>
    </source>
</evidence>
<dbReference type="Proteomes" id="UP000237000">
    <property type="component" value="Unassembled WGS sequence"/>
</dbReference>
<dbReference type="InParanoid" id="A0A2P5F4Z6"/>
<name>A0A2P5F4Z6_TREOI</name>
<organism evidence="1 2">
    <name type="scientific">Trema orientale</name>
    <name type="common">Charcoal tree</name>
    <name type="synonym">Celtis orientalis</name>
    <dbReference type="NCBI Taxonomy" id="63057"/>
    <lineage>
        <taxon>Eukaryota</taxon>
        <taxon>Viridiplantae</taxon>
        <taxon>Streptophyta</taxon>
        <taxon>Embryophyta</taxon>
        <taxon>Tracheophyta</taxon>
        <taxon>Spermatophyta</taxon>
        <taxon>Magnoliopsida</taxon>
        <taxon>eudicotyledons</taxon>
        <taxon>Gunneridae</taxon>
        <taxon>Pentapetalae</taxon>
        <taxon>rosids</taxon>
        <taxon>fabids</taxon>
        <taxon>Rosales</taxon>
        <taxon>Cannabaceae</taxon>
        <taxon>Trema</taxon>
    </lineage>
</organism>
<dbReference type="OrthoDB" id="10576023at2759"/>
<evidence type="ECO:0008006" key="3">
    <source>
        <dbReference type="Google" id="ProtNLM"/>
    </source>
</evidence>
<dbReference type="AlphaFoldDB" id="A0A2P5F4Z6"/>
<accession>A0A2P5F4Z6</accession>
<gene>
    <name evidence="1" type="ORF">TorRG33x02_114580</name>
</gene>